<feature type="compositionally biased region" description="Polar residues" evidence="1">
    <location>
        <begin position="34"/>
        <end position="59"/>
    </location>
</feature>
<protein>
    <submittedName>
        <fullName evidence="2">Uncharacterized protein</fullName>
    </submittedName>
</protein>
<organism evidence="2">
    <name type="scientific">Kwoniella bestiolae CBS 10118</name>
    <dbReference type="NCBI Taxonomy" id="1296100"/>
    <lineage>
        <taxon>Eukaryota</taxon>
        <taxon>Fungi</taxon>
        <taxon>Dikarya</taxon>
        <taxon>Basidiomycota</taxon>
        <taxon>Agaricomycotina</taxon>
        <taxon>Tremellomycetes</taxon>
        <taxon>Tremellales</taxon>
        <taxon>Cryptococcaceae</taxon>
        <taxon>Kwoniella</taxon>
    </lineage>
</organism>
<evidence type="ECO:0000313" key="3">
    <source>
        <dbReference type="EMBL" id="WVW86743.1"/>
    </source>
</evidence>
<dbReference type="OrthoDB" id="10543223at2759"/>
<dbReference type="Proteomes" id="UP000092730">
    <property type="component" value="Chromosome 8"/>
</dbReference>
<evidence type="ECO:0000313" key="4">
    <source>
        <dbReference type="Proteomes" id="UP000092730"/>
    </source>
</evidence>
<dbReference type="GeneID" id="30212333"/>
<feature type="compositionally biased region" description="Basic residues" evidence="1">
    <location>
        <begin position="60"/>
        <end position="69"/>
    </location>
</feature>
<dbReference type="RefSeq" id="XP_019043359.1">
    <property type="nucleotide sequence ID" value="XM_019194523.1"/>
</dbReference>
<dbReference type="KEGG" id="kbi:30212333"/>
<dbReference type="AlphaFoldDB" id="A0A1B9FU46"/>
<dbReference type="EMBL" id="CP144548">
    <property type="protein sequence ID" value="WVW86743.1"/>
    <property type="molecule type" value="Genomic_DNA"/>
</dbReference>
<reference evidence="3" key="2">
    <citation type="submission" date="2013-07" db="EMBL/GenBank/DDBJ databases">
        <authorList>
            <consortium name="The Broad Institute Genome Sequencing Platform"/>
            <person name="Cuomo C."/>
            <person name="Litvintseva A."/>
            <person name="Chen Y."/>
            <person name="Heitman J."/>
            <person name="Sun S."/>
            <person name="Springer D."/>
            <person name="Dromer F."/>
            <person name="Young S.K."/>
            <person name="Zeng Q."/>
            <person name="Gargeya S."/>
            <person name="Fitzgerald M."/>
            <person name="Abouelleil A."/>
            <person name="Alvarado L."/>
            <person name="Berlin A.M."/>
            <person name="Chapman S.B."/>
            <person name="Dewar J."/>
            <person name="Goldberg J."/>
            <person name="Griggs A."/>
            <person name="Gujja S."/>
            <person name="Hansen M."/>
            <person name="Howarth C."/>
            <person name="Imamovic A."/>
            <person name="Larimer J."/>
            <person name="McCowan C."/>
            <person name="Murphy C."/>
            <person name="Pearson M."/>
            <person name="Priest M."/>
            <person name="Roberts A."/>
            <person name="Saif S."/>
            <person name="Shea T."/>
            <person name="Sykes S."/>
            <person name="Wortman J."/>
            <person name="Nusbaum C."/>
            <person name="Birren B."/>
        </authorList>
    </citation>
    <scope>NUCLEOTIDE SEQUENCE</scope>
    <source>
        <strain evidence="3">CBS 10118</strain>
    </source>
</reference>
<evidence type="ECO:0000313" key="2">
    <source>
        <dbReference type="EMBL" id="OCF22289.1"/>
    </source>
</evidence>
<name>A0A1B9FU46_9TREE</name>
<dbReference type="VEuPathDB" id="FungiDB:I302_07934"/>
<reference evidence="2" key="3">
    <citation type="submission" date="2014-01" db="EMBL/GenBank/DDBJ databases">
        <title>Evolution of pathogenesis and genome organization in the Tremellales.</title>
        <authorList>
            <person name="Cuomo C."/>
            <person name="Litvintseva A."/>
            <person name="Heitman J."/>
            <person name="Chen Y."/>
            <person name="Sun S."/>
            <person name="Springer D."/>
            <person name="Dromer F."/>
            <person name="Young S."/>
            <person name="Zeng Q."/>
            <person name="Chapman S."/>
            <person name="Gujja S."/>
            <person name="Saif S."/>
            <person name="Birren B."/>
        </authorList>
    </citation>
    <scope>NUCLEOTIDE SEQUENCE</scope>
    <source>
        <strain evidence="2">CBS 10118</strain>
    </source>
</reference>
<feature type="compositionally biased region" description="Polar residues" evidence="1">
    <location>
        <begin position="89"/>
        <end position="102"/>
    </location>
</feature>
<gene>
    <name evidence="2" type="ORF">I302_07934</name>
    <name evidence="3" type="ORF">I302_108797</name>
</gene>
<sequence>MPHSTTRWYTTTLSTTQERNLVSSSSAAAVPTGQAVNRQDSPILESSRTTHTLTRQCTKTTHHRKHHSQSHRDRDRAHHTHRRDIPRQFPSSNHQSVNSATPVNRGGEIMSSTHNHQAIPPTQVRGGSTEVTDRRLAQDTLMQESANWTVEEVQNYIDRMAIDEDQAVRRACTSPIPDQSSLLSNSSSSATLVEDTQRKVRFDPLPESINPLRLFQPHFKDHLTDPVNKVTIFGHVAVHPEPSEMVRQQQPTASSGGLILRERGKTFFPKLNGIKPLTKIFDGPSPQAPGTRVRDEVENLNTLSNKEEQKKYILDIIENRLSEIDHRLETERDEDKRRRYRELKWDVTRLYMEVRVSN</sequence>
<keyword evidence="4" id="KW-1185">Reference proteome</keyword>
<reference evidence="3" key="4">
    <citation type="submission" date="2024-02" db="EMBL/GenBank/DDBJ databases">
        <title>Comparative genomics of Cryptococcus and Kwoniella reveals pathogenesis evolution and contrasting modes of karyotype evolution via chromosome fusion or intercentromeric recombination.</title>
        <authorList>
            <person name="Coelho M.A."/>
            <person name="David-Palma M."/>
            <person name="Shea T."/>
            <person name="Bowers K."/>
            <person name="McGinley-Smith S."/>
            <person name="Mohammad A.W."/>
            <person name="Gnirke A."/>
            <person name="Yurkov A.M."/>
            <person name="Nowrousian M."/>
            <person name="Sun S."/>
            <person name="Cuomo C.A."/>
            <person name="Heitman J."/>
        </authorList>
    </citation>
    <scope>NUCLEOTIDE SEQUENCE</scope>
    <source>
        <strain evidence="3">CBS 10118</strain>
    </source>
</reference>
<evidence type="ECO:0000256" key="1">
    <source>
        <dbReference type="SAM" id="MobiDB-lite"/>
    </source>
</evidence>
<accession>A0A1B9FU46</accession>
<dbReference type="EMBL" id="KI894025">
    <property type="protein sequence ID" value="OCF22289.1"/>
    <property type="molecule type" value="Genomic_DNA"/>
</dbReference>
<feature type="region of interest" description="Disordered" evidence="1">
    <location>
        <begin position="20"/>
        <end position="130"/>
    </location>
</feature>
<proteinExistence type="predicted"/>
<reference evidence="2" key="1">
    <citation type="submission" date="2013-07" db="EMBL/GenBank/DDBJ databases">
        <title>The Genome Sequence of Cryptococcus bestiolae CBS10118.</title>
        <authorList>
            <consortium name="The Broad Institute Genome Sequencing Platform"/>
            <person name="Cuomo C."/>
            <person name="Litvintseva A."/>
            <person name="Chen Y."/>
            <person name="Heitman J."/>
            <person name="Sun S."/>
            <person name="Springer D."/>
            <person name="Dromer F."/>
            <person name="Young S.K."/>
            <person name="Zeng Q."/>
            <person name="Gargeya S."/>
            <person name="Fitzgerald M."/>
            <person name="Abouelleil A."/>
            <person name="Alvarado L."/>
            <person name="Berlin A.M."/>
            <person name="Chapman S.B."/>
            <person name="Dewar J."/>
            <person name="Goldberg J."/>
            <person name="Griggs A."/>
            <person name="Gujja S."/>
            <person name="Hansen M."/>
            <person name="Howarth C."/>
            <person name="Imamovic A."/>
            <person name="Larimer J."/>
            <person name="McCowan C."/>
            <person name="Murphy C."/>
            <person name="Pearson M."/>
            <person name="Priest M."/>
            <person name="Roberts A."/>
            <person name="Saif S."/>
            <person name="Shea T."/>
            <person name="Sykes S."/>
            <person name="Wortman J."/>
            <person name="Nusbaum C."/>
            <person name="Birren B."/>
        </authorList>
    </citation>
    <scope>NUCLEOTIDE SEQUENCE [LARGE SCALE GENOMIC DNA]</scope>
    <source>
        <strain evidence="2">CBS 10118</strain>
    </source>
</reference>